<dbReference type="GO" id="GO:0003924">
    <property type="term" value="F:GTPase activity"/>
    <property type="evidence" value="ECO:0007669"/>
    <property type="project" value="InterPro"/>
</dbReference>
<dbReference type="InterPro" id="IPR005225">
    <property type="entry name" value="Small_GTP-bd"/>
</dbReference>
<dbReference type="OrthoDB" id="4319884at2"/>
<dbReference type="PANTHER" id="PTHR42708">
    <property type="entry name" value="ATP/GTP-BINDING PROTEIN-RELATED"/>
    <property type="match status" value="1"/>
</dbReference>
<reference evidence="3 4" key="1">
    <citation type="submission" date="2015-07" db="EMBL/GenBank/DDBJ databases">
        <title>Whole genome sequence of Herpetosiphon geysericola DSM 7119.</title>
        <authorList>
            <person name="Hemp J."/>
            <person name="Ward L.M."/>
            <person name="Pace L.A."/>
            <person name="Fischer W.W."/>
        </authorList>
    </citation>
    <scope>NUCLEOTIDE SEQUENCE [LARGE SCALE GENOMIC DNA]</scope>
    <source>
        <strain evidence="3 4">DSM 7119</strain>
    </source>
</reference>
<keyword evidence="1" id="KW-0547">Nucleotide-binding</keyword>
<dbReference type="SUPFAM" id="SSF52540">
    <property type="entry name" value="P-loop containing nucleoside triphosphate hydrolases"/>
    <property type="match status" value="1"/>
</dbReference>
<evidence type="ECO:0008006" key="5">
    <source>
        <dbReference type="Google" id="ProtNLM"/>
    </source>
</evidence>
<evidence type="ECO:0000256" key="2">
    <source>
        <dbReference type="ARBA" id="ARBA00023134"/>
    </source>
</evidence>
<dbReference type="InterPro" id="IPR052705">
    <property type="entry name" value="Gliding_Motility_GTPase"/>
</dbReference>
<dbReference type="Pfam" id="PF00071">
    <property type="entry name" value="Ras"/>
    <property type="match status" value="1"/>
</dbReference>
<dbReference type="PANTHER" id="PTHR42708:SF1">
    <property type="entry name" value="GLIDING MOTILITY PROTEIN MGLA"/>
    <property type="match status" value="1"/>
</dbReference>
<dbReference type="STRING" id="70996.SE18_12750"/>
<gene>
    <name evidence="3" type="ORF">SE18_12750</name>
</gene>
<dbReference type="PRINTS" id="PR00449">
    <property type="entry name" value="RASTRNSFRMNG"/>
</dbReference>
<comment type="caution">
    <text evidence="3">The sequence shown here is derived from an EMBL/GenBank/DDBJ whole genome shotgun (WGS) entry which is preliminary data.</text>
</comment>
<organism evidence="3 4">
    <name type="scientific">Herpetosiphon geysericola</name>
    <dbReference type="NCBI Taxonomy" id="70996"/>
    <lineage>
        <taxon>Bacteria</taxon>
        <taxon>Bacillati</taxon>
        <taxon>Chloroflexota</taxon>
        <taxon>Chloroflexia</taxon>
        <taxon>Herpetosiphonales</taxon>
        <taxon>Herpetosiphonaceae</taxon>
        <taxon>Herpetosiphon</taxon>
    </lineage>
</organism>
<dbReference type="EMBL" id="LGKP01000021">
    <property type="protein sequence ID" value="KPL86817.1"/>
    <property type="molecule type" value="Genomic_DNA"/>
</dbReference>
<keyword evidence="2" id="KW-0342">GTP-binding</keyword>
<protein>
    <recommendedName>
        <fullName evidence="5">GTP-binding protein</fullName>
    </recommendedName>
</protein>
<dbReference type="PROSITE" id="PS51419">
    <property type="entry name" value="RAB"/>
    <property type="match status" value="1"/>
</dbReference>
<sequence>MEPFKLVITGAFNTGKSTFIRSLSDINAVNTDKATSSPDEQRIKANTTVAMDYGRVRLDDYTLQLFGTPGQTRFDFMRDILAKNMDGFLVLVDLSQPATIDEAATILAQFRDHGEVPYAVVANKSDLNTVISQTDLRQQLNLSPEIHIYLCTATDKNSVREVVRRFLRDAHK</sequence>
<evidence type="ECO:0000256" key="1">
    <source>
        <dbReference type="ARBA" id="ARBA00022741"/>
    </source>
</evidence>
<proteinExistence type="predicted"/>
<dbReference type="InterPro" id="IPR027417">
    <property type="entry name" value="P-loop_NTPase"/>
</dbReference>
<keyword evidence="4" id="KW-1185">Reference proteome</keyword>
<dbReference type="AlphaFoldDB" id="A0A0P6YBK0"/>
<dbReference type="InterPro" id="IPR001806">
    <property type="entry name" value="Small_GTPase"/>
</dbReference>
<evidence type="ECO:0000313" key="4">
    <source>
        <dbReference type="Proteomes" id="UP000050277"/>
    </source>
</evidence>
<dbReference type="Gene3D" id="3.40.50.300">
    <property type="entry name" value="P-loop containing nucleotide triphosphate hydrolases"/>
    <property type="match status" value="1"/>
</dbReference>
<dbReference type="PATRIC" id="fig|70996.4.peg.4238"/>
<dbReference type="CDD" id="cd00882">
    <property type="entry name" value="Ras_like_GTPase"/>
    <property type="match status" value="1"/>
</dbReference>
<dbReference type="SMART" id="SM00173">
    <property type="entry name" value="RAS"/>
    <property type="match status" value="1"/>
</dbReference>
<dbReference type="RefSeq" id="WP_054534835.1">
    <property type="nucleotide sequence ID" value="NZ_LGKP01000021.1"/>
</dbReference>
<dbReference type="NCBIfam" id="TIGR00231">
    <property type="entry name" value="small_GTP"/>
    <property type="match status" value="1"/>
</dbReference>
<name>A0A0P6YBK0_9CHLR</name>
<dbReference type="Proteomes" id="UP000050277">
    <property type="component" value="Unassembled WGS sequence"/>
</dbReference>
<accession>A0A0P6YBK0</accession>
<dbReference type="GO" id="GO:0005525">
    <property type="term" value="F:GTP binding"/>
    <property type="evidence" value="ECO:0007669"/>
    <property type="project" value="UniProtKB-KW"/>
</dbReference>
<evidence type="ECO:0000313" key="3">
    <source>
        <dbReference type="EMBL" id="KPL86817.1"/>
    </source>
</evidence>